<protein>
    <submittedName>
        <fullName evidence="1">Uncharacterized protein</fullName>
    </submittedName>
</protein>
<dbReference type="AlphaFoldDB" id="A0A0H3ZUD7"/>
<accession>A0A0H3ZUD7</accession>
<evidence type="ECO:0000313" key="1">
    <source>
        <dbReference type="EMBL" id="AKN37479.1"/>
    </source>
</evidence>
<proteinExistence type="predicted"/>
<reference evidence="1" key="1">
    <citation type="journal article" date="2015" name="MBio">
        <title>Eco-Evolutionary Dynamics of Episomes among Ecologically Cohesive Bacterial Populations.</title>
        <authorList>
            <person name="Xue H."/>
            <person name="Cordero O.X."/>
            <person name="Camas F.M."/>
            <person name="Trimble W."/>
            <person name="Meyer F."/>
            <person name="Guglielmini J."/>
            <person name="Rocha E.P."/>
            <person name="Polz M.F."/>
        </authorList>
    </citation>
    <scope>NUCLEOTIDE SEQUENCE</scope>
    <source>
        <strain evidence="1">5S_214</strain>
    </source>
</reference>
<sequence>MALLCCSELLNETSSCKSKTLRIPSLLLFSSVFPLAS</sequence>
<organism evidence="1">
    <name type="scientific">Vibrio splendidus</name>
    <dbReference type="NCBI Taxonomy" id="29497"/>
    <lineage>
        <taxon>Bacteria</taxon>
        <taxon>Pseudomonadati</taxon>
        <taxon>Pseudomonadota</taxon>
        <taxon>Gammaproteobacteria</taxon>
        <taxon>Vibrionales</taxon>
        <taxon>Vibrionaceae</taxon>
        <taxon>Vibrio</taxon>
    </lineage>
</organism>
<dbReference type="EMBL" id="KP795538">
    <property type="protein sequence ID" value="AKN37479.1"/>
    <property type="molecule type" value="Genomic_DNA"/>
</dbReference>
<name>A0A0H3ZUD7_VIBSP</name>